<feature type="domain" description="Core-binding (CB)" evidence="7">
    <location>
        <begin position="1"/>
        <end position="79"/>
    </location>
</feature>
<evidence type="ECO:0000259" key="7">
    <source>
        <dbReference type="PROSITE" id="PS51900"/>
    </source>
</evidence>
<evidence type="ECO:0000256" key="2">
    <source>
        <dbReference type="ARBA" id="ARBA00022908"/>
    </source>
</evidence>
<dbReference type="EMBL" id="LJSX01000004">
    <property type="protein sequence ID" value="KPQ11920.1"/>
    <property type="molecule type" value="Genomic_DNA"/>
</dbReference>
<dbReference type="GO" id="GO:0006310">
    <property type="term" value="P:DNA recombination"/>
    <property type="evidence" value="ECO:0007669"/>
    <property type="project" value="UniProtKB-KW"/>
</dbReference>
<reference evidence="8 10" key="1">
    <citation type="submission" date="2015-09" db="EMBL/GenBank/DDBJ databases">
        <title>Identification and resolution of microdiversity through metagenomic sequencing of parallel consortia.</title>
        <authorList>
            <person name="Nelson W.C."/>
            <person name="Romine M.F."/>
            <person name="Lindemann S.R."/>
        </authorList>
    </citation>
    <scope>NUCLEOTIDE SEQUENCE [LARGE SCALE GENOMIC DNA]</scope>
    <source>
        <strain evidence="8">HL-109</strain>
    </source>
</reference>
<dbReference type="InterPro" id="IPR044068">
    <property type="entry name" value="CB"/>
</dbReference>
<dbReference type="Pfam" id="PF00589">
    <property type="entry name" value="Phage_integrase"/>
    <property type="match status" value="1"/>
</dbReference>
<sequence length="297" mass="33534">MRYQLRELVDFFGLETPADDIRPEDIVRYIAWSRQQPVRRYRGGQKAGRGDFLDTGAKRSPSTINNHLALFAAAMARARKQGLIRHVVDVPRLRVPRDLPNPLRPEDARAILAQAEPHLRDVIVLCMSTGMRLRERLPLRWKQVDLDRAVITLDSSTKSGKGRAVYLGNQAQATLTRLASERPEGADHVILYRHKGTGDPRPIKDIHKSWGRALERAGLKGRYRLHDNRAAFCTALAETGANAIDIQRLAGHASIATTMRHINASDSRLRETVGRLPASTIHNRWRPRQESNLQPVD</sequence>
<dbReference type="PANTHER" id="PTHR30349:SF64">
    <property type="entry name" value="PROPHAGE INTEGRASE INTD-RELATED"/>
    <property type="match status" value="1"/>
</dbReference>
<evidence type="ECO:0000256" key="5">
    <source>
        <dbReference type="PROSITE-ProRule" id="PRU01248"/>
    </source>
</evidence>
<dbReference type="Gene3D" id="1.10.443.10">
    <property type="entry name" value="Intergrase catalytic core"/>
    <property type="match status" value="1"/>
</dbReference>
<evidence type="ECO:0000256" key="4">
    <source>
        <dbReference type="ARBA" id="ARBA00023172"/>
    </source>
</evidence>
<dbReference type="AlphaFoldDB" id="A0A0P7YCQ9"/>
<feature type="domain" description="Tyr recombinase" evidence="6">
    <location>
        <begin position="98"/>
        <end position="274"/>
    </location>
</feature>
<dbReference type="GO" id="GO:0003677">
    <property type="term" value="F:DNA binding"/>
    <property type="evidence" value="ECO:0007669"/>
    <property type="project" value="UniProtKB-UniRule"/>
</dbReference>
<keyword evidence="4" id="KW-0233">DNA recombination</keyword>
<evidence type="ECO:0000313" key="8">
    <source>
        <dbReference type="EMBL" id="KPQ11920.1"/>
    </source>
</evidence>
<comment type="similarity">
    <text evidence="1">Belongs to the 'phage' integrase family.</text>
</comment>
<evidence type="ECO:0000256" key="1">
    <source>
        <dbReference type="ARBA" id="ARBA00008857"/>
    </source>
</evidence>
<comment type="caution">
    <text evidence="8">The sequence shown here is derived from an EMBL/GenBank/DDBJ whole genome shotgun (WGS) entry which is preliminary data.</text>
</comment>
<dbReference type="InterPro" id="IPR011010">
    <property type="entry name" value="DNA_brk_join_enz"/>
</dbReference>
<dbReference type="InterPro" id="IPR002104">
    <property type="entry name" value="Integrase_catalytic"/>
</dbReference>
<evidence type="ECO:0000313" key="11">
    <source>
        <dbReference type="Proteomes" id="UP000182800"/>
    </source>
</evidence>
<evidence type="ECO:0000313" key="9">
    <source>
        <dbReference type="EMBL" id="SCC81583.1"/>
    </source>
</evidence>
<keyword evidence="11" id="KW-1185">Reference proteome</keyword>
<evidence type="ECO:0000259" key="6">
    <source>
        <dbReference type="PROSITE" id="PS51898"/>
    </source>
</evidence>
<dbReference type="CDD" id="cd00796">
    <property type="entry name" value="INT_Rci_Hp1_C"/>
    <property type="match status" value="1"/>
</dbReference>
<dbReference type="PANTHER" id="PTHR30349">
    <property type="entry name" value="PHAGE INTEGRASE-RELATED"/>
    <property type="match status" value="1"/>
</dbReference>
<name>A0A0P7YCQ9_9HYPH</name>
<dbReference type="OrthoDB" id="7615137at2"/>
<keyword evidence="3 5" id="KW-0238">DNA-binding</keyword>
<dbReference type="GO" id="GO:0015074">
    <property type="term" value="P:DNA integration"/>
    <property type="evidence" value="ECO:0007669"/>
    <property type="project" value="UniProtKB-KW"/>
</dbReference>
<dbReference type="SUPFAM" id="SSF56349">
    <property type="entry name" value="DNA breaking-rejoining enzymes"/>
    <property type="match status" value="1"/>
</dbReference>
<dbReference type="InterPro" id="IPR010998">
    <property type="entry name" value="Integrase_recombinase_N"/>
</dbReference>
<protein>
    <submittedName>
        <fullName evidence="8">Site-specific recombinase XerD</fullName>
    </submittedName>
</protein>
<proteinExistence type="inferred from homology"/>
<gene>
    <name evidence="9" type="ORF">GA0071312_2532</name>
    <name evidence="8" type="ORF">HLUCCO17_03755</name>
</gene>
<evidence type="ECO:0000256" key="3">
    <source>
        <dbReference type="ARBA" id="ARBA00023125"/>
    </source>
</evidence>
<accession>A0A0P7YCQ9</accession>
<reference evidence="9 11" key="2">
    <citation type="submission" date="2016-08" db="EMBL/GenBank/DDBJ databases">
        <authorList>
            <person name="Varghese N."/>
            <person name="Submissions Spin"/>
        </authorList>
    </citation>
    <scope>NUCLEOTIDE SEQUENCE [LARGE SCALE GENOMIC DNA]</scope>
    <source>
        <strain evidence="9 11">HL-109</strain>
    </source>
</reference>
<dbReference type="RefSeq" id="WP_083204684.1">
    <property type="nucleotide sequence ID" value="NZ_FMBM01000002.1"/>
</dbReference>
<dbReference type="Gene3D" id="1.10.150.130">
    <property type="match status" value="1"/>
</dbReference>
<dbReference type="PROSITE" id="PS51900">
    <property type="entry name" value="CB"/>
    <property type="match status" value="1"/>
</dbReference>
<dbReference type="PROSITE" id="PS51898">
    <property type="entry name" value="TYR_RECOMBINASE"/>
    <property type="match status" value="1"/>
</dbReference>
<dbReference type="STRING" id="1653334.GA0071312_2532"/>
<keyword evidence="2" id="KW-0229">DNA integration</keyword>
<evidence type="ECO:0000313" key="10">
    <source>
        <dbReference type="Proteomes" id="UP000050497"/>
    </source>
</evidence>
<dbReference type="Proteomes" id="UP000182800">
    <property type="component" value="Unassembled WGS sequence"/>
</dbReference>
<dbReference type="EMBL" id="FMBM01000002">
    <property type="protein sequence ID" value="SCC81583.1"/>
    <property type="molecule type" value="Genomic_DNA"/>
</dbReference>
<organism evidence="8 10">
    <name type="scientific">Saliniramus fredricksonii</name>
    <dbReference type="NCBI Taxonomy" id="1653334"/>
    <lineage>
        <taxon>Bacteria</taxon>
        <taxon>Pseudomonadati</taxon>
        <taxon>Pseudomonadota</taxon>
        <taxon>Alphaproteobacteria</taxon>
        <taxon>Hyphomicrobiales</taxon>
        <taxon>Salinarimonadaceae</taxon>
        <taxon>Saliniramus</taxon>
    </lineage>
</organism>
<dbReference type="InterPro" id="IPR013762">
    <property type="entry name" value="Integrase-like_cat_sf"/>
</dbReference>
<dbReference type="Proteomes" id="UP000050497">
    <property type="component" value="Unassembled WGS sequence"/>
</dbReference>
<dbReference type="InterPro" id="IPR050090">
    <property type="entry name" value="Tyrosine_recombinase_XerCD"/>
</dbReference>